<keyword evidence="4 7" id="KW-0276">Fatty acid metabolism</keyword>
<dbReference type="InterPro" id="IPR000873">
    <property type="entry name" value="AMP-dep_synth/lig_dom"/>
</dbReference>
<feature type="domain" description="AMP-dependent synthetase/ligase" evidence="8">
    <location>
        <begin position="60"/>
        <end position="471"/>
    </location>
</feature>
<dbReference type="SUPFAM" id="SSF56801">
    <property type="entry name" value="Acetyl-CoA synthetase-like"/>
    <property type="match status" value="1"/>
</dbReference>
<dbReference type="InterPro" id="IPR042099">
    <property type="entry name" value="ANL_N_sf"/>
</dbReference>
<evidence type="ECO:0000256" key="7">
    <source>
        <dbReference type="RuleBase" id="RU369030"/>
    </source>
</evidence>
<dbReference type="GO" id="GO:0016020">
    <property type="term" value="C:membrane"/>
    <property type="evidence" value="ECO:0007669"/>
    <property type="project" value="TreeGrafter"/>
</dbReference>
<dbReference type="PANTHER" id="PTHR43272">
    <property type="entry name" value="LONG-CHAIN-FATTY-ACID--COA LIGASE"/>
    <property type="match status" value="1"/>
</dbReference>
<evidence type="ECO:0000256" key="5">
    <source>
        <dbReference type="ARBA" id="ARBA00022840"/>
    </source>
</evidence>
<evidence type="ECO:0000313" key="9">
    <source>
        <dbReference type="EMBL" id="EPZ36390.1"/>
    </source>
</evidence>
<evidence type="ECO:0000313" key="10">
    <source>
        <dbReference type="Proteomes" id="UP000030755"/>
    </source>
</evidence>
<comment type="function">
    <text evidence="7">Catalyzes the conversion of long-chain fatty acids to their active form acyl-CoAs for both synthesis of cellular lipids, and degradation via beta-oxidation.</text>
</comment>
<dbReference type="Proteomes" id="UP000030755">
    <property type="component" value="Unassembled WGS sequence"/>
</dbReference>
<dbReference type="GO" id="GO:0004467">
    <property type="term" value="F:long-chain fatty acid-CoA ligase activity"/>
    <property type="evidence" value="ECO:0007669"/>
    <property type="project" value="UniProtKB-EC"/>
</dbReference>
<reference evidence="9 10" key="1">
    <citation type="journal article" date="2013" name="Curr. Biol.">
        <title>Shared signatures of parasitism and phylogenomics unite Cryptomycota and microsporidia.</title>
        <authorList>
            <person name="James T.Y."/>
            <person name="Pelin A."/>
            <person name="Bonen L."/>
            <person name="Ahrendt S."/>
            <person name="Sain D."/>
            <person name="Corradi N."/>
            <person name="Stajich J.E."/>
        </authorList>
    </citation>
    <scope>NUCLEOTIDE SEQUENCE [LARGE SCALE GENOMIC DNA]</scope>
    <source>
        <strain evidence="9 10">CSF55</strain>
    </source>
</reference>
<sequence length="650" mass="72631">MSALTVEVPGAVERPGEGKPRKIRQFANKPLTVTYDENVQTLYDNFNKGVEISGNKPCYGKRMIINGEPGPYVWLTYNEVAARRNNIASAFIKRGFAERENIGLFSVNRMEWTIAEHACFRANLCTVPLYDTLGTEAIEYICNQTELKMIFASNYKIKALLSLESKLKYLKTIVCMDDEFVVEGDTKIEIIKFSDFMNEGSLSPQEERKPGRDDPATICYTSGTTGLPKGVVLSHGNILSDVSSVRACGDEGLAPVFTSEDVVISYLPLAHVFERVISHLFIGIGARIGFYQGDTLKLVEDIGALSPTFFPSVPRLYNRIYDKVLAGVKSKGGLAEKLFSYGFNSKKEGLKKGKFKNWIWDILLFAKVKERLGGKVRALITGSAPLSPEVLEFFRIAFGCDVHEGYGQTETSAGACLTVSGETTLGHVGVPLPCCEIKLVDVPEMEYFSTDKPHPRGEICIKGNNCFKEYFKQPEKTKETIDEEGWVHTGDIGLWNDRGCLAVIDRKKNIFKLAQGEYVAPEKVESVICKHPMISQAFVYGDSFQSCCVGIIVPDEDAVSAWAKQNSLNGSLQEICKNETLLKFLLKEILAFSKSNDLKGFEIPRAIHLEHSPFSIENDLLTPTFKLKRNEAKKFYLKEIENLYTQTKEK</sequence>
<evidence type="ECO:0000256" key="4">
    <source>
        <dbReference type="ARBA" id="ARBA00022832"/>
    </source>
</evidence>
<dbReference type="InterPro" id="IPR045311">
    <property type="entry name" value="LC-FACS_euk"/>
</dbReference>
<dbReference type="CDD" id="cd05927">
    <property type="entry name" value="LC-FACS_euk"/>
    <property type="match status" value="1"/>
</dbReference>
<dbReference type="OrthoDB" id="1700726at2759"/>
<keyword evidence="7" id="KW-0443">Lipid metabolism</keyword>
<proteinExistence type="inferred from homology"/>
<evidence type="ECO:0000259" key="8">
    <source>
        <dbReference type="Pfam" id="PF00501"/>
    </source>
</evidence>
<keyword evidence="3 7" id="KW-0547">Nucleotide-binding</keyword>
<keyword evidence="5 7" id="KW-0067">ATP-binding</keyword>
<comment type="catalytic activity">
    <reaction evidence="7">
        <text>a long-chain fatty acid + ATP + CoA = a long-chain fatty acyl-CoA + AMP + diphosphate</text>
        <dbReference type="Rhea" id="RHEA:15421"/>
        <dbReference type="ChEBI" id="CHEBI:30616"/>
        <dbReference type="ChEBI" id="CHEBI:33019"/>
        <dbReference type="ChEBI" id="CHEBI:57287"/>
        <dbReference type="ChEBI" id="CHEBI:57560"/>
        <dbReference type="ChEBI" id="CHEBI:83139"/>
        <dbReference type="ChEBI" id="CHEBI:456215"/>
        <dbReference type="EC" id="6.2.1.3"/>
    </reaction>
</comment>
<evidence type="ECO:0000256" key="1">
    <source>
        <dbReference type="ARBA" id="ARBA00006432"/>
    </source>
</evidence>
<name>A0A075B1Z2_ROZAC</name>
<keyword evidence="10" id="KW-1185">Reference proteome</keyword>
<dbReference type="Gene3D" id="3.40.50.12780">
    <property type="entry name" value="N-terminal domain of ligase-like"/>
    <property type="match status" value="1"/>
</dbReference>
<evidence type="ECO:0000256" key="6">
    <source>
        <dbReference type="ARBA" id="ARBA00026121"/>
    </source>
</evidence>
<dbReference type="InterPro" id="IPR020845">
    <property type="entry name" value="AMP-binding_CS"/>
</dbReference>
<gene>
    <name evidence="9" type="ORF">O9G_002891</name>
</gene>
<evidence type="ECO:0000256" key="3">
    <source>
        <dbReference type="ARBA" id="ARBA00022741"/>
    </source>
</evidence>
<comment type="similarity">
    <text evidence="1 7">Belongs to the ATP-dependent AMP-binding enzyme family.</text>
</comment>
<dbReference type="HOGENOM" id="CLU_000022_45_4_1"/>
<organism evidence="9 10">
    <name type="scientific">Rozella allomycis (strain CSF55)</name>
    <dbReference type="NCBI Taxonomy" id="988480"/>
    <lineage>
        <taxon>Eukaryota</taxon>
        <taxon>Fungi</taxon>
        <taxon>Fungi incertae sedis</taxon>
        <taxon>Cryptomycota</taxon>
        <taxon>Cryptomycota incertae sedis</taxon>
        <taxon>Rozella</taxon>
    </lineage>
</organism>
<dbReference type="GO" id="GO:0005524">
    <property type="term" value="F:ATP binding"/>
    <property type="evidence" value="ECO:0007669"/>
    <property type="project" value="UniProtKB-KW"/>
</dbReference>
<dbReference type="PROSITE" id="PS00455">
    <property type="entry name" value="AMP_BINDING"/>
    <property type="match status" value="1"/>
</dbReference>
<dbReference type="STRING" id="988480.A0A075B1Z2"/>
<keyword evidence="2 7" id="KW-0436">Ligase</keyword>
<protein>
    <recommendedName>
        <fullName evidence="6 7">Long-chain-fatty-acid--CoA ligase</fullName>
        <ecNumber evidence="6 7">6.2.1.3</ecNumber>
    </recommendedName>
</protein>
<dbReference type="OMA" id="VPRVWQK"/>
<dbReference type="GO" id="GO:0005783">
    <property type="term" value="C:endoplasmic reticulum"/>
    <property type="evidence" value="ECO:0007669"/>
    <property type="project" value="TreeGrafter"/>
</dbReference>
<dbReference type="Pfam" id="PF00501">
    <property type="entry name" value="AMP-binding"/>
    <property type="match status" value="1"/>
</dbReference>
<dbReference type="EMBL" id="KE560565">
    <property type="protein sequence ID" value="EPZ36390.1"/>
    <property type="molecule type" value="Genomic_DNA"/>
</dbReference>
<dbReference type="EC" id="6.2.1.3" evidence="6 7"/>
<accession>A0A075B1Z2</accession>
<dbReference type="PANTHER" id="PTHR43272:SF33">
    <property type="entry name" value="AMP-BINDING DOMAIN-CONTAINING PROTEIN-RELATED"/>
    <property type="match status" value="1"/>
</dbReference>
<evidence type="ECO:0000256" key="2">
    <source>
        <dbReference type="ARBA" id="ARBA00022598"/>
    </source>
</evidence>
<dbReference type="AlphaFoldDB" id="A0A075B1Z2"/>